<keyword evidence="3" id="KW-0677">Repeat</keyword>
<dbReference type="Proteomes" id="UP001642520">
    <property type="component" value="Unassembled WGS sequence"/>
</dbReference>
<dbReference type="InterPro" id="IPR039920">
    <property type="entry name" value="MMS19"/>
</dbReference>
<evidence type="ECO:0000256" key="5">
    <source>
        <dbReference type="RuleBase" id="RU367072"/>
    </source>
</evidence>
<accession>A0ABP1NBN2</accession>
<keyword evidence="5" id="KW-0206">Cytoskeleton</keyword>
<dbReference type="Pfam" id="PF14500">
    <property type="entry name" value="MMS19_N"/>
    <property type="match status" value="1"/>
</dbReference>
<evidence type="ECO:0000313" key="8">
    <source>
        <dbReference type="EMBL" id="CAL7938410.1"/>
    </source>
</evidence>
<dbReference type="InterPro" id="IPR029240">
    <property type="entry name" value="MMS19_N"/>
</dbReference>
<evidence type="ECO:0000259" key="7">
    <source>
        <dbReference type="Pfam" id="PF14500"/>
    </source>
</evidence>
<comment type="subunit">
    <text evidence="5">Component of the CIA complex.</text>
</comment>
<comment type="similarity">
    <text evidence="2 5">Belongs to the MET18/MMS19 family.</text>
</comment>
<comment type="caution">
    <text evidence="8">The sequence shown here is derived from an EMBL/GenBank/DDBJ whole genome shotgun (WGS) entry which is preliminary data.</text>
</comment>
<keyword evidence="4 5" id="KW-0539">Nucleus</keyword>
<feature type="domain" description="MMS19 C-terminal" evidence="6">
    <location>
        <begin position="527"/>
        <end position="908"/>
    </location>
</feature>
<dbReference type="EMBL" id="CAXAJV020001288">
    <property type="protein sequence ID" value="CAL7938410.1"/>
    <property type="molecule type" value="Genomic_DNA"/>
</dbReference>
<evidence type="ECO:0000256" key="2">
    <source>
        <dbReference type="ARBA" id="ARBA00009340"/>
    </source>
</evidence>
<dbReference type="PANTHER" id="PTHR12891:SF0">
    <property type="entry name" value="MMS19 NUCLEOTIDE EXCISION REPAIR PROTEIN HOMOLOG"/>
    <property type="match status" value="1"/>
</dbReference>
<protein>
    <recommendedName>
        <fullName evidence="5">MMS19 nucleotide excision repair protein</fullName>
    </recommendedName>
</protein>
<evidence type="ECO:0000256" key="1">
    <source>
        <dbReference type="ARBA" id="ARBA00004123"/>
    </source>
</evidence>
<evidence type="ECO:0000256" key="4">
    <source>
        <dbReference type="ARBA" id="ARBA00023242"/>
    </source>
</evidence>
<dbReference type="Gene3D" id="1.25.10.10">
    <property type="entry name" value="Leucine-rich Repeat Variant"/>
    <property type="match status" value="1"/>
</dbReference>
<evidence type="ECO:0000313" key="9">
    <source>
        <dbReference type="Proteomes" id="UP001642520"/>
    </source>
</evidence>
<dbReference type="SUPFAM" id="SSF48371">
    <property type="entry name" value="ARM repeat"/>
    <property type="match status" value="2"/>
</dbReference>
<evidence type="ECO:0000256" key="3">
    <source>
        <dbReference type="ARBA" id="ARBA00022737"/>
    </source>
</evidence>
<keyword evidence="5" id="KW-0227">DNA damage</keyword>
<dbReference type="InterPro" id="IPR016024">
    <property type="entry name" value="ARM-type_fold"/>
</dbReference>
<comment type="function">
    <text evidence="5">Key component of the cytosolic iron-sulfur protein assembly (CIA) complex, a multiprotein complex that mediates the incorporation of iron-sulfur cluster into apoproteins specifically involved in DNA metabolism and genomic integrity. In the CIA complex, MMS19 acts as an adapter between early-acting CIA components and a subset of cellular target iron-sulfur proteins.</text>
</comment>
<keyword evidence="5" id="KW-0963">Cytoplasm</keyword>
<comment type="subcellular location">
    <subcellularLocation>
        <location evidence="5">Cytoplasm</location>
        <location evidence="5">Cytoskeleton</location>
        <location evidence="5">Spindle</location>
    </subcellularLocation>
    <subcellularLocation>
        <location evidence="1 5">Nucleus</location>
    </subcellularLocation>
</comment>
<proteinExistence type="inferred from homology"/>
<feature type="domain" description="MMS19 N-terminal" evidence="7">
    <location>
        <begin position="45"/>
        <end position="305"/>
    </location>
</feature>
<sequence length="963" mass="109905">MALLTNTDFKERFLTAFKENETLNATCQEIALEIQSGRAKLYVVVEELRPFVIEKDVHIREKGIYTLSTILSHVPRDFLNESELQFITAFYCEKLKDHQSVIPAVLKGILAIVQMDHLPKSSPERLFRVFFENVQCQSQLLSDRYNIYLIFGILLENRIEDLKAMGPDFIYGVISAIDGEKDPKSLMLLFSILPKFIREFSLGHLTEEMFEVISCYFPVDYTPSSTGGISITRNDLAEKLAPCLCAIPEFAKFCIPLIIDKLFSSVKQAKLDSLSLLCKGAQTFGVIGLEPYASELWSGLRKEIMPGGDLELKNASLEAVTSIIDVLSSDAEACKNFIDDIITDTKESLYDVQLSMFRPSVVLLESVAMINKESCIQVLKVIIPLCLGQYSTKTSIIDKVILIETLNNFIKIVSDHRFNIKDVPELTWTDIPQLYLSELSTDNTELLSKILLGLTVQRTNLNEVHRALLYEKICSLCETSCNEIRSLCHSALLSFATLYPHEILTLIKDRFQLETGEERTEVQIHKLEVLAAVAKTHQLGIQVLPQIVSQINSVNSEISFTALSCLHRLVATKHIDYDLSYYLYHKCNIIGKLADLNIDSTDQNLDLVFNVSRLIVRNLTLEEQRNVVNKYSSVLSAQVSEIDAVYVMNIFIPLRRDVDLTIDLNLLQNLCYLALNSSHSRIRLITCKFIAVILNKINDDNECFQHILSYFKEKIRNNLNSDIDIEIKQATATLQIWLVKAMITKGSRDVEGFLNDLTSTLRHDQVGKQVAQEYKILTNRHEDGLIEENFCNVKIFYKQRIFEHLIKKNSEFENSSRQNYLTALVQLLEEVPMELLFMHLTKLGPLLMESISLDNEQLIFSTLTTLKLLLETKHIIFIDKIGYFIPRFLTLSTYNTMRVRIAALNCLTNYCKYPTTLTNVYKQDVLEKLAVPIDDRKRLVRKAAVEARTRWFLVDAPGGIKEQ</sequence>
<evidence type="ECO:0000259" key="6">
    <source>
        <dbReference type="Pfam" id="PF12460"/>
    </source>
</evidence>
<name>A0ABP1NBN2_XYLVO</name>
<keyword evidence="9" id="KW-1185">Reference proteome</keyword>
<dbReference type="InterPro" id="IPR024687">
    <property type="entry name" value="MMS19_C"/>
</dbReference>
<dbReference type="InterPro" id="IPR011989">
    <property type="entry name" value="ARM-like"/>
</dbReference>
<gene>
    <name evidence="8" type="ORF">XYLVIOL_LOCUS3274</name>
</gene>
<keyword evidence="5" id="KW-0234">DNA repair</keyword>
<reference evidence="8 9" key="1">
    <citation type="submission" date="2024-08" db="EMBL/GenBank/DDBJ databases">
        <authorList>
            <person name="Will J Nash"/>
            <person name="Angela Man"/>
            <person name="Seanna McTaggart"/>
            <person name="Kendall Baker"/>
            <person name="Tom Barker"/>
            <person name="Leah Catchpole"/>
            <person name="Alex Durrant"/>
            <person name="Karim Gharbi"/>
            <person name="Naomi Irish"/>
            <person name="Gemy Kaithakottil"/>
            <person name="Debby Ku"/>
            <person name="Aaliyah Providence"/>
            <person name="Felix Shaw"/>
            <person name="David Swarbreck"/>
            <person name="Chris Watkins"/>
            <person name="Ann M. McCartney"/>
            <person name="Giulio Formenti"/>
            <person name="Alice Mouton"/>
            <person name="Noel Vella"/>
            <person name="Bjorn M von Reumont"/>
            <person name="Adriana Vella"/>
            <person name="Wilfried Haerty"/>
        </authorList>
    </citation>
    <scope>NUCLEOTIDE SEQUENCE [LARGE SCALE GENOMIC DNA]</scope>
</reference>
<dbReference type="PANTHER" id="PTHR12891">
    <property type="entry name" value="DNA REPAIR/TRANSCRIPTION PROTEIN MET18/MMS19"/>
    <property type="match status" value="1"/>
</dbReference>
<organism evidence="8 9">
    <name type="scientific">Xylocopa violacea</name>
    <name type="common">Violet carpenter bee</name>
    <name type="synonym">Apis violacea</name>
    <dbReference type="NCBI Taxonomy" id="135666"/>
    <lineage>
        <taxon>Eukaryota</taxon>
        <taxon>Metazoa</taxon>
        <taxon>Ecdysozoa</taxon>
        <taxon>Arthropoda</taxon>
        <taxon>Hexapoda</taxon>
        <taxon>Insecta</taxon>
        <taxon>Pterygota</taxon>
        <taxon>Neoptera</taxon>
        <taxon>Endopterygota</taxon>
        <taxon>Hymenoptera</taxon>
        <taxon>Apocrita</taxon>
        <taxon>Aculeata</taxon>
        <taxon>Apoidea</taxon>
        <taxon>Anthophila</taxon>
        <taxon>Apidae</taxon>
        <taxon>Xylocopa</taxon>
        <taxon>Xylocopa</taxon>
    </lineage>
</organism>
<dbReference type="Pfam" id="PF12460">
    <property type="entry name" value="MMS19_C"/>
    <property type="match status" value="1"/>
</dbReference>